<dbReference type="InterPro" id="IPR023214">
    <property type="entry name" value="HAD_sf"/>
</dbReference>
<dbReference type="SFLD" id="SFLDS00003">
    <property type="entry name" value="Haloacid_Dehalogenase"/>
    <property type="match status" value="1"/>
</dbReference>
<dbReference type="NCBIfam" id="TIGR00099">
    <property type="entry name" value="Cof-subfamily"/>
    <property type="match status" value="1"/>
</dbReference>
<evidence type="ECO:0000313" key="2">
    <source>
        <dbReference type="Proteomes" id="UP001203665"/>
    </source>
</evidence>
<dbReference type="Gene3D" id="3.40.50.1000">
    <property type="entry name" value="HAD superfamily/HAD-like"/>
    <property type="match status" value="1"/>
</dbReference>
<dbReference type="CDD" id="cd07517">
    <property type="entry name" value="HAD_HPP"/>
    <property type="match status" value="1"/>
</dbReference>
<dbReference type="PANTHER" id="PTHR10000">
    <property type="entry name" value="PHOSPHOSERINE PHOSPHATASE"/>
    <property type="match status" value="1"/>
</dbReference>
<dbReference type="InterPro" id="IPR036412">
    <property type="entry name" value="HAD-like_sf"/>
</dbReference>
<protein>
    <submittedName>
        <fullName evidence="1">Cof-type HAD-IIB family hydrolase</fullName>
    </submittedName>
</protein>
<dbReference type="EMBL" id="JAMQJY010000001">
    <property type="protein sequence ID" value="MCM2674949.1"/>
    <property type="molecule type" value="Genomic_DNA"/>
</dbReference>
<dbReference type="InterPro" id="IPR006379">
    <property type="entry name" value="HAD-SF_hydro_IIB"/>
</dbReference>
<dbReference type="SUPFAM" id="SSF56784">
    <property type="entry name" value="HAD-like"/>
    <property type="match status" value="1"/>
</dbReference>
<dbReference type="InterPro" id="IPR000150">
    <property type="entry name" value="Cof"/>
</dbReference>
<name>A0ABT0XGE3_9BACI</name>
<organism evidence="1 2">
    <name type="scientific">Alkalicoccobacillus plakortidis</name>
    <dbReference type="NCBI Taxonomy" id="444060"/>
    <lineage>
        <taxon>Bacteria</taxon>
        <taxon>Bacillati</taxon>
        <taxon>Bacillota</taxon>
        <taxon>Bacilli</taxon>
        <taxon>Bacillales</taxon>
        <taxon>Bacillaceae</taxon>
        <taxon>Alkalicoccobacillus</taxon>
    </lineage>
</organism>
<proteinExistence type="predicted"/>
<dbReference type="RefSeq" id="WP_251605114.1">
    <property type="nucleotide sequence ID" value="NZ_JAMQJY010000001.1"/>
</dbReference>
<dbReference type="Pfam" id="PF08282">
    <property type="entry name" value="Hydrolase_3"/>
    <property type="match status" value="1"/>
</dbReference>
<comment type="caution">
    <text evidence="1">The sequence shown here is derived from an EMBL/GenBank/DDBJ whole genome shotgun (WGS) entry which is preliminary data.</text>
</comment>
<reference evidence="1" key="1">
    <citation type="submission" date="2022-06" db="EMBL/GenBank/DDBJ databases">
        <title>Alkalicoccobacillus porphyridii sp. nov., isolated from a marine red alga, Porphyridium purpureum and reclassification of Shouchella plakortidis and Shouchella gibsonii as Alkalicoccobacillus plakortidis comb. nov. and Alkalicoccobacillus gibsonii comb. nov.</title>
        <authorList>
            <person name="Kim K.H."/>
            <person name="Lee J.K."/>
            <person name="Han D.M."/>
            <person name="Baek J.H."/>
            <person name="Jeon C.O."/>
        </authorList>
    </citation>
    <scope>NUCLEOTIDE SEQUENCE</scope>
    <source>
        <strain evidence="1">DSM 19153</strain>
    </source>
</reference>
<dbReference type="PANTHER" id="PTHR10000:SF25">
    <property type="entry name" value="PHOSPHATASE YKRA-RELATED"/>
    <property type="match status" value="1"/>
</dbReference>
<dbReference type="Proteomes" id="UP001203665">
    <property type="component" value="Unassembled WGS sequence"/>
</dbReference>
<sequence length="258" mass="28908">MEKAMIFFDIDGTLYDHQKELPASTKSSIQALKKAGHEVAIATGRPPFFFEDLRKELGIDSYVSYNGQYVVYKGEAIFTNPLDAATIEKLTEFAAKRSHPLVYMNHETMRSNIADHPAIEESLNSLKVRPPENDPHFHKERDLFQTLLFCTEGEEKEYSEAFEAIRFVRWHPSSVDVIPAEGSKAVGIKALIKKLGFSMDQVYAFGDERNDLEMLSEVGHGVAMGNAPQVVKDAANYVTKPVDEDGIKHGLEMVGLLK</sequence>
<dbReference type="SFLD" id="SFLDG01140">
    <property type="entry name" value="C2.B:_Phosphomannomutase_and_P"/>
    <property type="match status" value="1"/>
</dbReference>
<dbReference type="NCBIfam" id="TIGR01484">
    <property type="entry name" value="HAD-SF-IIB"/>
    <property type="match status" value="1"/>
</dbReference>
<keyword evidence="2" id="KW-1185">Reference proteome</keyword>
<dbReference type="GO" id="GO:0016787">
    <property type="term" value="F:hydrolase activity"/>
    <property type="evidence" value="ECO:0007669"/>
    <property type="project" value="UniProtKB-KW"/>
</dbReference>
<dbReference type="SFLD" id="SFLDG01144">
    <property type="entry name" value="C2.B.4:_PGP_Like"/>
    <property type="match status" value="1"/>
</dbReference>
<accession>A0ABT0XGE3</accession>
<gene>
    <name evidence="1" type="ORF">NDM98_05185</name>
</gene>
<dbReference type="Gene3D" id="3.30.1240.10">
    <property type="match status" value="1"/>
</dbReference>
<evidence type="ECO:0000313" key="1">
    <source>
        <dbReference type="EMBL" id="MCM2674949.1"/>
    </source>
</evidence>
<keyword evidence="1" id="KW-0378">Hydrolase</keyword>